<keyword evidence="6" id="KW-0833">Ubl conjugation pathway</keyword>
<keyword evidence="8" id="KW-0067">ATP-binding</keyword>
<name>A0A3M7QHF8_BRAPC</name>
<sequence>MSRTISRTATARLKQDFVRLIKDPVPYVRAAPLPSNILTWYYVVTGPKDSPFYGGYYLGKLEFPNEYPFRPPAIYMITPNGRFKTNQKLCLSISDFHPDTWNPAWGVSSILTGLLSFMLENTPTSGSMESSDATKKRLALESLDYSLNDKFFCELFPELVEEINAIKKEQEENEQKNKLGRNLNDQAQSLNSSNNSLNSENWFFSLISNVCVMLAVAAFALIVKYVFMSSLS</sequence>
<dbReference type="GO" id="GO:0005789">
    <property type="term" value="C:endoplasmic reticulum membrane"/>
    <property type="evidence" value="ECO:0007669"/>
    <property type="project" value="UniProtKB-SubCell"/>
</dbReference>
<dbReference type="GO" id="GO:0061631">
    <property type="term" value="F:ubiquitin conjugating enzyme activity"/>
    <property type="evidence" value="ECO:0007669"/>
    <property type="project" value="UniProtKB-EC"/>
</dbReference>
<dbReference type="AlphaFoldDB" id="A0A3M7QHF8"/>
<comment type="function">
    <text evidence="11">Catalyzes the covalent attachment of ubiquitin to other proteins. Seems to function in the selective degradation of misfolded membrane proteins from the endoplasmic reticulum (ERAD). In cooperation with the GATOR2 complex, catalyzes 'Lys-6'-linked ubiquitination of NPRL2.</text>
</comment>
<evidence type="ECO:0000256" key="7">
    <source>
        <dbReference type="ARBA" id="ARBA00022824"/>
    </source>
</evidence>
<dbReference type="InterPro" id="IPR016135">
    <property type="entry name" value="UBQ-conjugating_enzyme/RWD"/>
</dbReference>
<dbReference type="EC" id="2.3.2.23" evidence="2"/>
<evidence type="ECO:0000256" key="8">
    <source>
        <dbReference type="ARBA" id="ARBA00022840"/>
    </source>
</evidence>
<dbReference type="EMBL" id="REGN01006116">
    <property type="protein sequence ID" value="RNA10790.1"/>
    <property type="molecule type" value="Genomic_DNA"/>
</dbReference>
<reference evidence="16 17" key="1">
    <citation type="journal article" date="2018" name="Sci. Rep.">
        <title>Genomic signatures of local adaptation to the degree of environmental predictability in rotifers.</title>
        <authorList>
            <person name="Franch-Gras L."/>
            <person name="Hahn C."/>
            <person name="Garcia-Roger E.M."/>
            <person name="Carmona M.J."/>
            <person name="Serra M."/>
            <person name="Gomez A."/>
        </authorList>
    </citation>
    <scope>NUCLEOTIDE SEQUENCE [LARGE SCALE GENOMIC DNA]</scope>
    <source>
        <strain evidence="16">HYR1</strain>
    </source>
</reference>
<gene>
    <name evidence="16" type="ORF">BpHYR1_029847</name>
</gene>
<evidence type="ECO:0000256" key="6">
    <source>
        <dbReference type="ARBA" id="ARBA00022786"/>
    </source>
</evidence>
<evidence type="ECO:0000256" key="13">
    <source>
        <dbReference type="SAM" id="Coils"/>
    </source>
</evidence>
<organism evidence="16 17">
    <name type="scientific">Brachionus plicatilis</name>
    <name type="common">Marine rotifer</name>
    <name type="synonym">Brachionus muelleri</name>
    <dbReference type="NCBI Taxonomy" id="10195"/>
    <lineage>
        <taxon>Eukaryota</taxon>
        <taxon>Metazoa</taxon>
        <taxon>Spiralia</taxon>
        <taxon>Gnathifera</taxon>
        <taxon>Rotifera</taxon>
        <taxon>Eurotatoria</taxon>
        <taxon>Monogononta</taxon>
        <taxon>Pseudotrocha</taxon>
        <taxon>Ploima</taxon>
        <taxon>Brachionidae</taxon>
        <taxon>Brachionus</taxon>
    </lineage>
</organism>
<keyword evidence="17" id="KW-1185">Reference proteome</keyword>
<evidence type="ECO:0000256" key="3">
    <source>
        <dbReference type="ARBA" id="ARBA00022679"/>
    </source>
</evidence>
<accession>A0A3M7QHF8</accession>
<keyword evidence="9 14" id="KW-1133">Transmembrane helix</keyword>
<feature type="domain" description="UBC core" evidence="15">
    <location>
        <begin position="8"/>
        <end position="158"/>
    </location>
</feature>
<keyword evidence="5" id="KW-0547">Nucleotide-binding</keyword>
<dbReference type="Proteomes" id="UP000276133">
    <property type="component" value="Unassembled WGS sequence"/>
</dbReference>
<dbReference type="InterPro" id="IPR050113">
    <property type="entry name" value="Ub_conjugating_enzyme"/>
</dbReference>
<feature type="transmembrane region" description="Helical" evidence="14">
    <location>
        <begin position="202"/>
        <end position="227"/>
    </location>
</feature>
<dbReference type="PANTHER" id="PTHR24067">
    <property type="entry name" value="UBIQUITIN-CONJUGATING ENZYME E2"/>
    <property type="match status" value="1"/>
</dbReference>
<feature type="coiled-coil region" evidence="13">
    <location>
        <begin position="159"/>
        <end position="186"/>
    </location>
</feature>
<dbReference type="STRING" id="10195.A0A3M7QHF8"/>
<keyword evidence="3" id="KW-0808">Transferase</keyword>
<dbReference type="SMART" id="SM00212">
    <property type="entry name" value="UBCc"/>
    <property type="match status" value="1"/>
</dbReference>
<evidence type="ECO:0000313" key="17">
    <source>
        <dbReference type="Proteomes" id="UP000276133"/>
    </source>
</evidence>
<evidence type="ECO:0000256" key="1">
    <source>
        <dbReference type="ARBA" id="ARBA00004586"/>
    </source>
</evidence>
<dbReference type="GO" id="GO:0005524">
    <property type="term" value="F:ATP binding"/>
    <property type="evidence" value="ECO:0007669"/>
    <property type="project" value="UniProtKB-KW"/>
</dbReference>
<evidence type="ECO:0000256" key="10">
    <source>
        <dbReference type="ARBA" id="ARBA00023136"/>
    </source>
</evidence>
<dbReference type="FunFam" id="3.10.110.10:FF:000023">
    <property type="entry name" value="Ubiquitin-conjugating enzyme E2 J2"/>
    <property type="match status" value="1"/>
</dbReference>
<evidence type="ECO:0000256" key="5">
    <source>
        <dbReference type="ARBA" id="ARBA00022741"/>
    </source>
</evidence>
<keyword evidence="7" id="KW-0256">Endoplasmic reticulum</keyword>
<evidence type="ECO:0000313" key="16">
    <source>
        <dbReference type="EMBL" id="RNA10790.1"/>
    </source>
</evidence>
<protein>
    <recommendedName>
        <fullName evidence="12">Ubiquitin-conjugating enzyme E2 J2</fullName>
        <ecNumber evidence="2">2.3.2.23</ecNumber>
    </recommendedName>
</protein>
<evidence type="ECO:0000256" key="12">
    <source>
        <dbReference type="ARBA" id="ARBA00073320"/>
    </source>
</evidence>
<dbReference type="Pfam" id="PF00179">
    <property type="entry name" value="UQ_con"/>
    <property type="match status" value="1"/>
</dbReference>
<evidence type="ECO:0000256" key="2">
    <source>
        <dbReference type="ARBA" id="ARBA00012486"/>
    </source>
</evidence>
<dbReference type="OrthoDB" id="1158011at2759"/>
<proteinExistence type="predicted"/>
<keyword evidence="13" id="KW-0175">Coiled coil</keyword>
<dbReference type="CDD" id="cd23799">
    <property type="entry name" value="UBCc_UBE2J"/>
    <property type="match status" value="1"/>
</dbReference>
<dbReference type="Gene3D" id="3.10.110.10">
    <property type="entry name" value="Ubiquitin Conjugating Enzyme"/>
    <property type="match status" value="1"/>
</dbReference>
<evidence type="ECO:0000256" key="9">
    <source>
        <dbReference type="ARBA" id="ARBA00022989"/>
    </source>
</evidence>
<evidence type="ECO:0000256" key="14">
    <source>
        <dbReference type="SAM" id="Phobius"/>
    </source>
</evidence>
<evidence type="ECO:0000259" key="15">
    <source>
        <dbReference type="PROSITE" id="PS50127"/>
    </source>
</evidence>
<dbReference type="SUPFAM" id="SSF54495">
    <property type="entry name" value="UBC-like"/>
    <property type="match status" value="1"/>
</dbReference>
<keyword evidence="4 14" id="KW-0812">Transmembrane</keyword>
<comment type="caution">
    <text evidence="16">The sequence shown here is derived from an EMBL/GenBank/DDBJ whole genome shotgun (WGS) entry which is preliminary data.</text>
</comment>
<evidence type="ECO:0000256" key="4">
    <source>
        <dbReference type="ARBA" id="ARBA00022692"/>
    </source>
</evidence>
<dbReference type="InterPro" id="IPR000608">
    <property type="entry name" value="UBC"/>
</dbReference>
<comment type="subcellular location">
    <subcellularLocation>
        <location evidence="1">Endoplasmic reticulum membrane</location>
    </subcellularLocation>
</comment>
<evidence type="ECO:0000256" key="11">
    <source>
        <dbReference type="ARBA" id="ARBA00054775"/>
    </source>
</evidence>
<keyword evidence="10 14" id="KW-0472">Membrane</keyword>
<dbReference type="PROSITE" id="PS50127">
    <property type="entry name" value="UBC_2"/>
    <property type="match status" value="1"/>
</dbReference>